<proteinExistence type="predicted"/>
<reference evidence="2" key="1">
    <citation type="submission" date="2017-09" db="EMBL/GenBank/DDBJ databases">
        <title>Depth-based differentiation of microbial function through sediment-hosted aquifers and enrichment of novel symbionts in the deep terrestrial subsurface.</title>
        <authorList>
            <person name="Probst A.J."/>
            <person name="Ladd B."/>
            <person name="Jarett J.K."/>
            <person name="Geller-Mcgrath D.E."/>
            <person name="Sieber C.M.K."/>
            <person name="Emerson J.B."/>
            <person name="Anantharaman K."/>
            <person name="Thomas B.C."/>
            <person name="Malmstrom R."/>
            <person name="Stieglmeier M."/>
            <person name="Klingl A."/>
            <person name="Woyke T."/>
            <person name="Ryan C.M."/>
            <person name="Banfield J.F."/>
        </authorList>
    </citation>
    <scope>NUCLEOTIDE SEQUENCE [LARGE SCALE GENOMIC DNA]</scope>
</reference>
<evidence type="ECO:0000313" key="2">
    <source>
        <dbReference type="Proteomes" id="UP000234145"/>
    </source>
</evidence>
<dbReference type="AlphaFoldDB" id="A0A2H9PCZ5"/>
<dbReference type="Proteomes" id="UP000234145">
    <property type="component" value="Unassembled WGS sequence"/>
</dbReference>
<dbReference type="EMBL" id="PFMS01000014">
    <property type="protein sequence ID" value="PIZ17279.1"/>
    <property type="molecule type" value="Genomic_DNA"/>
</dbReference>
<comment type="caution">
    <text evidence="1">The sequence shown here is derived from an EMBL/GenBank/DDBJ whole genome shotgun (WGS) entry which is preliminary data.</text>
</comment>
<sequence>MIIDVNVNFGFWPFQKFHENTLRKLNEHLKKENISFALISSLEAVFYPDPEMGNQDLLMKLKKYKNLLPVAVANPKINNWKEILGNNKYKAIKIIPNYHYYSLLDKKALDLIGEVNNKKITLIIQMRFEDERSHYPLLKVKGVSVQEIKEISLKFPALSIIALCPYFAESIELANLPNVCTDISFVESLDTLHSLLAKVPAEKVLFGSHTPFLYTKAAIMKLKYGSISKKDYEKIAYKNASQLFNIEKFFRHQKKFRR</sequence>
<name>A0A2H9PCZ5_9BACT</name>
<gene>
    <name evidence="1" type="ORF">COY51_00635</name>
</gene>
<accession>A0A2H9PCZ5</accession>
<evidence type="ECO:0008006" key="3">
    <source>
        <dbReference type="Google" id="ProtNLM"/>
    </source>
</evidence>
<dbReference type="SUPFAM" id="SSF51556">
    <property type="entry name" value="Metallo-dependent hydrolases"/>
    <property type="match status" value="1"/>
</dbReference>
<dbReference type="Gene3D" id="3.20.20.140">
    <property type="entry name" value="Metal-dependent hydrolases"/>
    <property type="match status" value="1"/>
</dbReference>
<dbReference type="InterPro" id="IPR032466">
    <property type="entry name" value="Metal_Hydrolase"/>
</dbReference>
<organism evidence="1 2">
    <name type="scientific">Candidatus Desantisbacteria bacterium CG_4_10_14_0_8_um_filter_39_17</name>
    <dbReference type="NCBI Taxonomy" id="1974542"/>
    <lineage>
        <taxon>Bacteria</taxon>
        <taxon>Candidatus Desantisiibacteriota</taxon>
    </lineage>
</organism>
<evidence type="ECO:0000313" key="1">
    <source>
        <dbReference type="EMBL" id="PIZ17279.1"/>
    </source>
</evidence>
<protein>
    <recommendedName>
        <fullName evidence="3">Amidohydrolase-related domain-containing protein</fullName>
    </recommendedName>
</protein>